<gene>
    <name evidence="10" type="ORF">G6N74_18390</name>
</gene>
<dbReference type="SUPFAM" id="SSF56645">
    <property type="entry name" value="Acyl-CoA dehydrogenase NM domain-like"/>
    <property type="match status" value="1"/>
</dbReference>
<evidence type="ECO:0000313" key="10">
    <source>
        <dbReference type="EMBL" id="NGN43043.1"/>
    </source>
</evidence>
<feature type="domain" description="Acyl-CoA dehydrogenase/oxidase N-terminal" evidence="9">
    <location>
        <begin position="6"/>
        <end position="120"/>
    </location>
</feature>
<dbReference type="Pfam" id="PF00441">
    <property type="entry name" value="Acyl-CoA_dh_1"/>
    <property type="match status" value="1"/>
</dbReference>
<dbReference type="PANTHER" id="PTHR43292">
    <property type="entry name" value="ACYL-COA DEHYDROGENASE"/>
    <property type="match status" value="1"/>
</dbReference>
<dbReference type="InterPro" id="IPR052161">
    <property type="entry name" value="Mycobact_Acyl-CoA_DH"/>
</dbReference>
<dbReference type="GO" id="GO:0005886">
    <property type="term" value="C:plasma membrane"/>
    <property type="evidence" value="ECO:0007669"/>
    <property type="project" value="TreeGrafter"/>
</dbReference>
<dbReference type="GO" id="GO:0016627">
    <property type="term" value="F:oxidoreductase activity, acting on the CH-CH group of donors"/>
    <property type="evidence" value="ECO:0007669"/>
    <property type="project" value="InterPro"/>
</dbReference>
<comment type="similarity">
    <text evidence="2 6">Belongs to the acyl-CoA dehydrogenase family.</text>
</comment>
<dbReference type="SUPFAM" id="SSF47203">
    <property type="entry name" value="Acyl-CoA dehydrogenase C-terminal domain-like"/>
    <property type="match status" value="1"/>
</dbReference>
<dbReference type="PANTHER" id="PTHR43292:SF4">
    <property type="entry name" value="ACYL-COA DEHYDROGENASE FADE34"/>
    <property type="match status" value="1"/>
</dbReference>
<keyword evidence="4 6" id="KW-0274">FAD</keyword>
<dbReference type="Proteomes" id="UP000481252">
    <property type="component" value="Unassembled WGS sequence"/>
</dbReference>
<evidence type="ECO:0000256" key="5">
    <source>
        <dbReference type="ARBA" id="ARBA00023002"/>
    </source>
</evidence>
<evidence type="ECO:0000256" key="6">
    <source>
        <dbReference type="RuleBase" id="RU362125"/>
    </source>
</evidence>
<keyword evidence="3 6" id="KW-0285">Flavoprotein</keyword>
<evidence type="ECO:0000256" key="2">
    <source>
        <dbReference type="ARBA" id="ARBA00009347"/>
    </source>
</evidence>
<evidence type="ECO:0000256" key="3">
    <source>
        <dbReference type="ARBA" id="ARBA00022630"/>
    </source>
</evidence>
<dbReference type="Gene3D" id="2.40.110.10">
    <property type="entry name" value="Butyryl-CoA Dehydrogenase, subunit A, domain 2"/>
    <property type="match status" value="1"/>
</dbReference>
<evidence type="ECO:0000259" key="9">
    <source>
        <dbReference type="Pfam" id="PF02771"/>
    </source>
</evidence>
<comment type="cofactor">
    <cofactor evidence="1 6">
        <name>FAD</name>
        <dbReference type="ChEBI" id="CHEBI:57692"/>
    </cofactor>
</comment>
<dbReference type="InterPro" id="IPR009075">
    <property type="entry name" value="AcylCo_DH/oxidase_C"/>
</dbReference>
<organism evidence="10 11">
    <name type="scientific">Mesorhizobium zhangyense</name>
    <dbReference type="NCBI Taxonomy" id="1776730"/>
    <lineage>
        <taxon>Bacteria</taxon>
        <taxon>Pseudomonadati</taxon>
        <taxon>Pseudomonadota</taxon>
        <taxon>Alphaproteobacteria</taxon>
        <taxon>Hyphomicrobiales</taxon>
        <taxon>Phyllobacteriaceae</taxon>
        <taxon>Mesorhizobium</taxon>
    </lineage>
</organism>
<dbReference type="Gene3D" id="1.20.140.10">
    <property type="entry name" value="Butyryl-CoA Dehydrogenase, subunit A, domain 3"/>
    <property type="match status" value="1"/>
</dbReference>
<evidence type="ECO:0000259" key="8">
    <source>
        <dbReference type="Pfam" id="PF02770"/>
    </source>
</evidence>
<dbReference type="Pfam" id="PF02771">
    <property type="entry name" value="Acyl-CoA_dh_N"/>
    <property type="match status" value="1"/>
</dbReference>
<dbReference type="AlphaFoldDB" id="A0A7C9V9B3"/>
<comment type="caution">
    <text evidence="10">The sequence shown here is derived from an EMBL/GenBank/DDBJ whole genome shotgun (WGS) entry which is preliminary data.</text>
</comment>
<dbReference type="InterPro" id="IPR009100">
    <property type="entry name" value="AcylCoA_DH/oxidase_NM_dom_sf"/>
</dbReference>
<feature type="domain" description="Acyl-CoA oxidase/dehydrogenase middle" evidence="8">
    <location>
        <begin position="125"/>
        <end position="219"/>
    </location>
</feature>
<protein>
    <submittedName>
        <fullName evidence="10">Acyl-CoA dehydrogenase</fullName>
    </submittedName>
</protein>
<dbReference type="Gene3D" id="1.10.540.10">
    <property type="entry name" value="Acyl-CoA dehydrogenase/oxidase, N-terminal domain"/>
    <property type="match status" value="1"/>
</dbReference>
<dbReference type="InterPro" id="IPR036250">
    <property type="entry name" value="AcylCo_DH-like_C"/>
</dbReference>
<evidence type="ECO:0000256" key="4">
    <source>
        <dbReference type="ARBA" id="ARBA00022827"/>
    </source>
</evidence>
<dbReference type="InterPro" id="IPR013786">
    <property type="entry name" value="AcylCoA_DH/ox_N"/>
</dbReference>
<evidence type="ECO:0000313" key="11">
    <source>
        <dbReference type="Proteomes" id="UP000481252"/>
    </source>
</evidence>
<dbReference type="Pfam" id="PF02770">
    <property type="entry name" value="Acyl-CoA_dh_M"/>
    <property type="match status" value="1"/>
</dbReference>
<proteinExistence type="inferred from homology"/>
<keyword evidence="5 6" id="KW-0560">Oxidoreductase</keyword>
<reference evidence="10 11" key="1">
    <citation type="submission" date="2020-02" db="EMBL/GenBank/DDBJ databases">
        <title>Genome sequence of the type strain CGMCC 1.15528 of Mesorhizobium zhangyense.</title>
        <authorList>
            <person name="Gao J."/>
            <person name="Sun J."/>
        </authorList>
    </citation>
    <scope>NUCLEOTIDE SEQUENCE [LARGE SCALE GENOMIC DNA]</scope>
    <source>
        <strain evidence="10 11">CGMCC 1.15528</strain>
    </source>
</reference>
<dbReference type="EMBL" id="JAAKZG010000007">
    <property type="protein sequence ID" value="NGN43043.1"/>
    <property type="molecule type" value="Genomic_DNA"/>
</dbReference>
<dbReference type="InterPro" id="IPR037069">
    <property type="entry name" value="AcylCoA_DH/ox_N_sf"/>
</dbReference>
<evidence type="ECO:0000256" key="1">
    <source>
        <dbReference type="ARBA" id="ARBA00001974"/>
    </source>
</evidence>
<keyword evidence="11" id="KW-1185">Reference proteome</keyword>
<evidence type="ECO:0000259" key="7">
    <source>
        <dbReference type="Pfam" id="PF00441"/>
    </source>
</evidence>
<dbReference type="RefSeq" id="WP_165119399.1">
    <property type="nucleotide sequence ID" value="NZ_JAAKZG010000007.1"/>
</dbReference>
<name>A0A7C9V9B3_9HYPH</name>
<dbReference type="InterPro" id="IPR046373">
    <property type="entry name" value="Acyl-CoA_Oxase/DH_mid-dom_sf"/>
</dbReference>
<dbReference type="GO" id="GO:0050660">
    <property type="term" value="F:flavin adenine dinucleotide binding"/>
    <property type="evidence" value="ECO:0007669"/>
    <property type="project" value="InterPro"/>
</dbReference>
<accession>A0A7C9V9B3</accession>
<dbReference type="InterPro" id="IPR006091">
    <property type="entry name" value="Acyl-CoA_Oxase/DH_mid-dom"/>
</dbReference>
<sequence length="383" mass="42294">MQFEFSEEDVSFRKSARRWLLENVPTETPPHSGIEAREFALAWLRKRHAGGWSGISWPAEFGGRGLSFERQIIWHEEYVRSGAPTPLDSTFVALNHAGPTVMECGTEEQKTFHLPRILSGNSIWCQGFSEPGAGSDLAGIRTSGRIDGEDLVVNGQKIWTSFADIADYQELLIRTDPGSQRHKGLSWVICDMTLPGITVRPIKNLAGATHFAEVFYDNVRIPLSNVVGALHDGWNVAMTTLGFERRTAAITLQLMMEQKIESLATLFLSRGGDAACSSIGRDIAIARAEAAALRALTYRTLFKDPATAFDGSIVRLFFAELSQRIYGIAMEVLGPRNAEAEQDQEWVYSYLEAFSETIAGGTAEIQRNIIGERILGLPRGGAR</sequence>
<feature type="domain" description="Acyl-CoA dehydrogenase/oxidase C-terminal" evidence="7">
    <location>
        <begin position="232"/>
        <end position="375"/>
    </location>
</feature>